<feature type="coiled-coil region" evidence="3">
    <location>
        <begin position="404"/>
        <end position="438"/>
    </location>
</feature>
<keyword evidence="5" id="KW-0378">Hydrolase</keyword>
<name>A0A3B0TS09_9ZZZZ</name>
<dbReference type="CDD" id="cd10795">
    <property type="entry name" value="GH57N_MJA1_like"/>
    <property type="match status" value="1"/>
</dbReference>
<dbReference type="SUPFAM" id="SSF88713">
    <property type="entry name" value="Glycoside hydrolase/deacetylase"/>
    <property type="match status" value="1"/>
</dbReference>
<dbReference type="GO" id="GO:0004556">
    <property type="term" value="F:alpha-amylase activity"/>
    <property type="evidence" value="ECO:0007669"/>
    <property type="project" value="UniProtKB-EC"/>
</dbReference>
<dbReference type="InterPro" id="IPR052046">
    <property type="entry name" value="GH57_Enzymes"/>
</dbReference>
<dbReference type="EMBL" id="UOEP01000100">
    <property type="protein sequence ID" value="VAW19500.1"/>
    <property type="molecule type" value="Genomic_DNA"/>
</dbReference>
<comment type="similarity">
    <text evidence="1">Belongs to the glycosyl hydrolase 57 family.</text>
</comment>
<keyword evidence="3" id="KW-0175">Coiled coil</keyword>
<dbReference type="Gene3D" id="3.20.110.20">
    <property type="match status" value="1"/>
</dbReference>
<evidence type="ECO:0000256" key="3">
    <source>
        <dbReference type="SAM" id="Coils"/>
    </source>
</evidence>
<dbReference type="PANTHER" id="PTHR36306:SF1">
    <property type="entry name" value="ALPHA-AMYLASE-RELATED"/>
    <property type="match status" value="1"/>
</dbReference>
<gene>
    <name evidence="5" type="ORF">MNBD_BACTEROID01-2540</name>
</gene>
<keyword evidence="5" id="KW-0326">Glycosidase</keyword>
<evidence type="ECO:0000256" key="2">
    <source>
        <dbReference type="ARBA" id="ARBA00023277"/>
    </source>
</evidence>
<organism evidence="5">
    <name type="scientific">hydrothermal vent metagenome</name>
    <dbReference type="NCBI Taxonomy" id="652676"/>
    <lineage>
        <taxon>unclassified sequences</taxon>
        <taxon>metagenomes</taxon>
        <taxon>ecological metagenomes</taxon>
    </lineage>
</organism>
<dbReference type="GO" id="GO:0005975">
    <property type="term" value="P:carbohydrate metabolic process"/>
    <property type="evidence" value="ECO:0007669"/>
    <property type="project" value="InterPro"/>
</dbReference>
<accession>A0A3B0TS09</accession>
<dbReference type="EC" id="3.2.1.1" evidence="5"/>
<dbReference type="PANTHER" id="PTHR36306">
    <property type="entry name" value="ALPHA-AMYLASE-RELATED-RELATED"/>
    <property type="match status" value="1"/>
</dbReference>
<evidence type="ECO:0000313" key="5">
    <source>
        <dbReference type="EMBL" id="VAW19500.1"/>
    </source>
</evidence>
<dbReference type="InterPro" id="IPR011330">
    <property type="entry name" value="Glyco_hydro/deAcase_b/a-brl"/>
</dbReference>
<evidence type="ECO:0000259" key="4">
    <source>
        <dbReference type="Pfam" id="PF03065"/>
    </source>
</evidence>
<dbReference type="InterPro" id="IPR004300">
    <property type="entry name" value="Glyco_hydro_57_N"/>
</dbReference>
<protein>
    <submittedName>
        <fullName evidence="5">Alpha-amylase</fullName>
        <ecNumber evidence="5">3.2.1.1</ecNumber>
    </submittedName>
</protein>
<keyword evidence="2" id="KW-0119">Carbohydrate metabolism</keyword>
<dbReference type="AlphaFoldDB" id="A0A3B0TS09"/>
<evidence type="ECO:0000256" key="1">
    <source>
        <dbReference type="ARBA" id="ARBA00006821"/>
    </source>
</evidence>
<reference evidence="5" key="1">
    <citation type="submission" date="2018-06" db="EMBL/GenBank/DDBJ databases">
        <authorList>
            <person name="Zhirakovskaya E."/>
        </authorList>
    </citation>
    <scope>NUCLEOTIDE SEQUENCE</scope>
</reference>
<feature type="domain" description="Glycoside hydrolase family 57 N-terminal" evidence="4">
    <location>
        <begin position="6"/>
        <end position="292"/>
    </location>
</feature>
<sequence length="441" mass="51983">MKSICFSFQVHQPFRYRRYRFFDIGNDHYYYDDYTNETILRKVANRCYLPANRLLLELIQKYKEDFKVAFSITGIALEQFELYAPEVIESFQQLAKTGCVEFLSETYSHSLAALKDNRLFQEQVTLHDRRIEDLFGQKPKVFRNTEMVYSDEIGAQVADMGFKAILTEGPKQILGWKSPNFLYVNAIKPRLKVLMRNFKLSDDITFRFSNKDWSEHPLTAEKFVGWINKMDPNEEILNLFLDYETFGEHQPQETGIFEFLKALAAEVVKTKGLQFATPSEIINKHQPVSAVSTPYPISWADEERDLTAWLGNEMQNEAFDKLYGLIGRMQRCNDQQLIKDWNYLQVSDHFYYMSTKFFSDGEVHRYFNPYDSPYEAFINYMNVLSDFKQRLDKVAPDDKVTPEVASLMKIIDEKEEKIKKYEAEIKRLRKTKRKVSRATKP</sequence>
<dbReference type="Pfam" id="PF03065">
    <property type="entry name" value="Glyco_hydro_57"/>
    <property type="match status" value="1"/>
</dbReference>
<proteinExistence type="inferred from homology"/>